<keyword evidence="2" id="KW-1133">Transmembrane helix</keyword>
<feature type="region of interest" description="Disordered" evidence="1">
    <location>
        <begin position="90"/>
        <end position="113"/>
    </location>
</feature>
<accession>A0A2G8LGN1</accession>
<dbReference type="InterPro" id="IPR038050">
    <property type="entry name" value="Neuro_actylchol_rec"/>
</dbReference>
<dbReference type="GO" id="GO:0016020">
    <property type="term" value="C:membrane"/>
    <property type="evidence" value="ECO:0007669"/>
    <property type="project" value="InterPro"/>
</dbReference>
<dbReference type="Proteomes" id="UP000230750">
    <property type="component" value="Unassembled WGS sequence"/>
</dbReference>
<dbReference type="GO" id="GO:0005216">
    <property type="term" value="F:monoatomic ion channel activity"/>
    <property type="evidence" value="ECO:0007669"/>
    <property type="project" value="InterPro"/>
</dbReference>
<comment type="caution">
    <text evidence="4">The sequence shown here is derived from an EMBL/GenBank/DDBJ whole genome shotgun (WGS) entry which is preliminary data.</text>
</comment>
<dbReference type="PANTHER" id="PTHR18945">
    <property type="entry name" value="NEUROTRANSMITTER GATED ION CHANNEL"/>
    <property type="match status" value="1"/>
</dbReference>
<dbReference type="SUPFAM" id="SSF90112">
    <property type="entry name" value="Neurotransmitter-gated ion-channel transmembrane pore"/>
    <property type="match status" value="1"/>
</dbReference>
<dbReference type="Gene3D" id="1.20.58.390">
    <property type="entry name" value="Neurotransmitter-gated ion-channel transmembrane domain"/>
    <property type="match status" value="1"/>
</dbReference>
<keyword evidence="2" id="KW-0812">Transmembrane</keyword>
<evidence type="ECO:0000313" key="4">
    <source>
        <dbReference type="EMBL" id="PIK59414.1"/>
    </source>
</evidence>
<dbReference type="InterPro" id="IPR006201">
    <property type="entry name" value="Neur_channel"/>
</dbReference>
<reference evidence="4 5" key="1">
    <citation type="journal article" date="2017" name="PLoS Biol.">
        <title>The sea cucumber genome provides insights into morphological evolution and visceral regeneration.</title>
        <authorList>
            <person name="Zhang X."/>
            <person name="Sun L."/>
            <person name="Yuan J."/>
            <person name="Sun Y."/>
            <person name="Gao Y."/>
            <person name="Zhang L."/>
            <person name="Li S."/>
            <person name="Dai H."/>
            <person name="Hamel J.F."/>
            <person name="Liu C."/>
            <person name="Yu Y."/>
            <person name="Liu S."/>
            <person name="Lin W."/>
            <person name="Guo K."/>
            <person name="Jin S."/>
            <person name="Xu P."/>
            <person name="Storey K.B."/>
            <person name="Huan P."/>
            <person name="Zhang T."/>
            <person name="Zhou Y."/>
            <person name="Zhang J."/>
            <person name="Lin C."/>
            <person name="Li X."/>
            <person name="Xing L."/>
            <person name="Huo D."/>
            <person name="Sun M."/>
            <person name="Wang L."/>
            <person name="Mercier A."/>
            <person name="Li F."/>
            <person name="Yang H."/>
            <person name="Xiang J."/>
        </authorList>
    </citation>
    <scope>NUCLEOTIDE SEQUENCE [LARGE SCALE GENOMIC DNA]</scope>
    <source>
        <strain evidence="4">Shaxun</strain>
        <tissue evidence="4">Muscle</tissue>
    </source>
</reference>
<dbReference type="InterPro" id="IPR036719">
    <property type="entry name" value="Neuro-gated_channel_TM_sf"/>
</dbReference>
<evidence type="ECO:0000256" key="1">
    <source>
        <dbReference type="SAM" id="MobiDB-lite"/>
    </source>
</evidence>
<sequence>MLVMLSCVSFMIDLRSVAARVSLGITTILTMLTTTIGVQNDLPRVAHAKAIDVWFLVNFVYVLGALLEYALVHYIGIQLPSEKHLQESEIQGDPNCISPEAEETQSDRSPAASSPVLCINSAWFPSFLRSRLDKKFEDGQSHRDALNHYYRFIELFMGVDSASLSGVGNYQTVCVWYKF</sequence>
<keyword evidence="5" id="KW-1185">Reference proteome</keyword>
<evidence type="ECO:0000313" key="5">
    <source>
        <dbReference type="Proteomes" id="UP000230750"/>
    </source>
</evidence>
<proteinExistence type="predicted"/>
<feature type="transmembrane region" description="Helical" evidence="2">
    <location>
        <begin position="53"/>
        <end position="75"/>
    </location>
</feature>
<keyword evidence="2" id="KW-0472">Membrane</keyword>
<dbReference type="PRINTS" id="PR00253">
    <property type="entry name" value="GABAARECEPTR"/>
</dbReference>
<dbReference type="InterPro" id="IPR006029">
    <property type="entry name" value="Neurotrans-gated_channel_TM"/>
</dbReference>
<gene>
    <name evidence="4" type="ORF">BSL78_03627</name>
</gene>
<evidence type="ECO:0000256" key="2">
    <source>
        <dbReference type="SAM" id="Phobius"/>
    </source>
</evidence>
<dbReference type="InterPro" id="IPR006028">
    <property type="entry name" value="GABAA/Glycine_rcpt"/>
</dbReference>
<dbReference type="GO" id="GO:0004888">
    <property type="term" value="F:transmembrane signaling receptor activity"/>
    <property type="evidence" value="ECO:0007669"/>
    <property type="project" value="InterPro"/>
</dbReference>
<dbReference type="Pfam" id="PF02932">
    <property type="entry name" value="Neur_chan_memb"/>
    <property type="match status" value="1"/>
</dbReference>
<dbReference type="EMBL" id="MRZV01000083">
    <property type="protein sequence ID" value="PIK59414.1"/>
    <property type="molecule type" value="Genomic_DNA"/>
</dbReference>
<organism evidence="4 5">
    <name type="scientific">Stichopus japonicus</name>
    <name type="common">Sea cucumber</name>
    <dbReference type="NCBI Taxonomy" id="307972"/>
    <lineage>
        <taxon>Eukaryota</taxon>
        <taxon>Metazoa</taxon>
        <taxon>Echinodermata</taxon>
        <taxon>Eleutherozoa</taxon>
        <taxon>Echinozoa</taxon>
        <taxon>Holothuroidea</taxon>
        <taxon>Aspidochirotacea</taxon>
        <taxon>Aspidochirotida</taxon>
        <taxon>Stichopodidae</taxon>
        <taxon>Apostichopus</taxon>
    </lineage>
</organism>
<protein>
    <submittedName>
        <fullName evidence="4">Protein BM-GLC-4, isoform b</fullName>
    </submittedName>
</protein>
<name>A0A2G8LGN1_STIJA</name>
<dbReference type="AlphaFoldDB" id="A0A2G8LGN1"/>
<dbReference type="STRING" id="307972.A0A2G8LGN1"/>
<evidence type="ECO:0000259" key="3">
    <source>
        <dbReference type="Pfam" id="PF02932"/>
    </source>
</evidence>
<feature type="domain" description="Neurotransmitter-gated ion-channel transmembrane" evidence="3">
    <location>
        <begin position="1"/>
        <end position="88"/>
    </location>
</feature>
<dbReference type="OrthoDB" id="407674at2759"/>